<dbReference type="RefSeq" id="WP_136914821.1">
    <property type="nucleotide sequence ID" value="NZ_CP039371.1"/>
</dbReference>
<dbReference type="InterPro" id="IPR003607">
    <property type="entry name" value="HD/PDEase_dom"/>
</dbReference>
<evidence type="ECO:0000259" key="1">
    <source>
        <dbReference type="Pfam" id="PF01966"/>
    </source>
</evidence>
<evidence type="ECO:0000313" key="2">
    <source>
        <dbReference type="EMBL" id="QCI12664.1"/>
    </source>
</evidence>
<sequence>MSWKLQSVYMGMTDVATHNVLLLLKSVMRQCANIELNEGGNLLQHSLWVAYQAQAAGCESPLVVAALFHDIGHCLCAGDPELPDYYRDREHAALAATWLSRWFPASVCAPVAMHIDAKRYLATVDPAYRMQLGRGSKQSLENQGGLMTEHELSAFSSHRQHEQALLVRVFDDAPYVGECLPPYTRYERIVRSVMR</sequence>
<dbReference type="PANTHER" id="PTHR40202:SF1">
    <property type="entry name" value="HD DOMAIN-CONTAINING PROTEIN"/>
    <property type="match status" value="1"/>
</dbReference>
<dbReference type="CDD" id="cd00077">
    <property type="entry name" value="HDc"/>
    <property type="match status" value="1"/>
</dbReference>
<dbReference type="SUPFAM" id="SSF109604">
    <property type="entry name" value="HD-domain/PDEase-like"/>
    <property type="match status" value="1"/>
</dbReference>
<dbReference type="PANTHER" id="PTHR40202">
    <property type="match status" value="1"/>
</dbReference>
<dbReference type="AlphaFoldDB" id="A0A4D6X9P9"/>
<evidence type="ECO:0000313" key="3">
    <source>
        <dbReference type="Proteomes" id="UP000298551"/>
    </source>
</evidence>
<dbReference type="EMBL" id="CP039371">
    <property type="protein sequence ID" value="QCI12664.1"/>
    <property type="molecule type" value="Genomic_DNA"/>
</dbReference>
<proteinExistence type="predicted"/>
<gene>
    <name evidence="2" type="ORF">E6B08_15360</name>
</gene>
<dbReference type="Pfam" id="PF01966">
    <property type="entry name" value="HD"/>
    <property type="match status" value="1"/>
</dbReference>
<reference evidence="3" key="1">
    <citation type="submission" date="2019-04" db="EMBL/GenBank/DDBJ databases">
        <title>Genome sequence of Pseudomonas putida 1290, an auxin catabolizing strain.</title>
        <authorList>
            <person name="Laird T.S."/>
            <person name="Leveau J.H.J."/>
        </authorList>
    </citation>
    <scope>NUCLEOTIDE SEQUENCE [LARGE SCALE GENOMIC DNA]</scope>
    <source>
        <strain evidence="3">1290</strain>
    </source>
</reference>
<dbReference type="Proteomes" id="UP000298551">
    <property type="component" value="Chromosome"/>
</dbReference>
<accession>A0A4D6X9P9</accession>
<dbReference type="InterPro" id="IPR052567">
    <property type="entry name" value="OP_Dioxygenase"/>
</dbReference>
<dbReference type="Gene3D" id="1.10.3210.10">
    <property type="entry name" value="Hypothetical protein af1432"/>
    <property type="match status" value="1"/>
</dbReference>
<protein>
    <submittedName>
        <fullName evidence="2">HD domain-containing protein</fullName>
    </submittedName>
</protein>
<organism evidence="2 3">
    <name type="scientific">Pseudomonas putida</name>
    <name type="common">Arthrobacter siderocapsulatus</name>
    <dbReference type="NCBI Taxonomy" id="303"/>
    <lineage>
        <taxon>Bacteria</taxon>
        <taxon>Pseudomonadati</taxon>
        <taxon>Pseudomonadota</taxon>
        <taxon>Gammaproteobacteria</taxon>
        <taxon>Pseudomonadales</taxon>
        <taxon>Pseudomonadaceae</taxon>
        <taxon>Pseudomonas</taxon>
    </lineage>
</organism>
<dbReference type="OrthoDB" id="823268at2"/>
<dbReference type="InterPro" id="IPR006674">
    <property type="entry name" value="HD_domain"/>
</dbReference>
<feature type="domain" description="HD" evidence="1">
    <location>
        <begin position="43"/>
        <end position="119"/>
    </location>
</feature>
<name>A0A4D6X9P9_PSEPU</name>